<evidence type="ECO:0000313" key="1">
    <source>
        <dbReference type="EMBL" id="VAW02513.1"/>
    </source>
</evidence>
<gene>
    <name evidence="1" type="ORF">MNBD_ACTINO01-559</name>
</gene>
<name>A0A3B0SEJ8_9ZZZZ</name>
<organism evidence="1">
    <name type="scientific">hydrothermal vent metagenome</name>
    <dbReference type="NCBI Taxonomy" id="652676"/>
    <lineage>
        <taxon>unclassified sequences</taxon>
        <taxon>metagenomes</taxon>
        <taxon>ecological metagenomes</taxon>
    </lineage>
</organism>
<sequence>GIARIRARSVDAAIARVASCYPRTVKSNAWDVMEQMFTTESTMFGADLFHASADGHSAFADVGKDVVDRAVEIWQAQSEVHG</sequence>
<reference evidence="1" key="1">
    <citation type="submission" date="2018-06" db="EMBL/GenBank/DDBJ databases">
        <authorList>
            <person name="Zhirakovskaya E."/>
        </authorList>
    </citation>
    <scope>NUCLEOTIDE SEQUENCE</scope>
</reference>
<protein>
    <submittedName>
        <fullName evidence="1">Uncharacterized protein</fullName>
    </submittedName>
</protein>
<feature type="non-terminal residue" evidence="1">
    <location>
        <position position="1"/>
    </location>
</feature>
<accession>A0A3B0SEJ8</accession>
<proteinExistence type="predicted"/>
<dbReference type="EMBL" id="UOEI01000333">
    <property type="protein sequence ID" value="VAW02513.1"/>
    <property type="molecule type" value="Genomic_DNA"/>
</dbReference>
<dbReference type="AlphaFoldDB" id="A0A3B0SEJ8"/>